<dbReference type="Proteomes" id="UP000247702">
    <property type="component" value="Unassembled WGS sequence"/>
</dbReference>
<keyword evidence="2" id="KW-1185">Reference proteome</keyword>
<gene>
    <name evidence="1" type="ORF">RclHR1_00060045</name>
</gene>
<organism evidence="1 2">
    <name type="scientific">Rhizophagus clarus</name>
    <dbReference type="NCBI Taxonomy" id="94130"/>
    <lineage>
        <taxon>Eukaryota</taxon>
        <taxon>Fungi</taxon>
        <taxon>Fungi incertae sedis</taxon>
        <taxon>Mucoromycota</taxon>
        <taxon>Glomeromycotina</taxon>
        <taxon>Glomeromycetes</taxon>
        <taxon>Glomerales</taxon>
        <taxon>Glomeraceae</taxon>
        <taxon>Rhizophagus</taxon>
    </lineage>
</organism>
<sequence>MVALCCTATFAEFFFQCVLSHWYTGHVFFHDYDLFFICAVSWRIEEYILFFCMKFLNLVITQSSSWSTVLYNQIQKEDSIIGLNL</sequence>
<accession>A0A2Z6S8C1</accession>
<proteinExistence type="predicted"/>
<evidence type="ECO:0000313" key="1">
    <source>
        <dbReference type="EMBL" id="GBC05032.1"/>
    </source>
</evidence>
<dbReference type="AlphaFoldDB" id="A0A2Z6S8C1"/>
<protein>
    <submittedName>
        <fullName evidence="1">Uncharacterized protein</fullName>
    </submittedName>
</protein>
<dbReference type="EMBL" id="BEXD01003981">
    <property type="protein sequence ID" value="GBC05032.1"/>
    <property type="molecule type" value="Genomic_DNA"/>
</dbReference>
<comment type="caution">
    <text evidence="1">The sequence shown here is derived from an EMBL/GenBank/DDBJ whole genome shotgun (WGS) entry which is preliminary data.</text>
</comment>
<reference evidence="1 2" key="1">
    <citation type="submission" date="2017-11" db="EMBL/GenBank/DDBJ databases">
        <title>The genome of Rhizophagus clarus HR1 reveals common genetic basis of auxotrophy among arbuscular mycorrhizal fungi.</title>
        <authorList>
            <person name="Kobayashi Y."/>
        </authorList>
    </citation>
    <scope>NUCLEOTIDE SEQUENCE [LARGE SCALE GENOMIC DNA]</scope>
    <source>
        <strain evidence="1 2">HR1</strain>
    </source>
</reference>
<evidence type="ECO:0000313" key="2">
    <source>
        <dbReference type="Proteomes" id="UP000247702"/>
    </source>
</evidence>
<name>A0A2Z6S8C1_9GLOM</name>